<organism evidence="2 3">
    <name type="scientific">Xylaria bambusicola</name>
    <dbReference type="NCBI Taxonomy" id="326684"/>
    <lineage>
        <taxon>Eukaryota</taxon>
        <taxon>Fungi</taxon>
        <taxon>Dikarya</taxon>
        <taxon>Ascomycota</taxon>
        <taxon>Pezizomycotina</taxon>
        <taxon>Sordariomycetes</taxon>
        <taxon>Xylariomycetidae</taxon>
        <taxon>Xylariales</taxon>
        <taxon>Xylariaceae</taxon>
        <taxon>Xylaria</taxon>
    </lineage>
</organism>
<dbReference type="EMBL" id="JAWHQM010000002">
    <property type="protein sequence ID" value="KAK5625672.1"/>
    <property type="molecule type" value="Genomic_DNA"/>
</dbReference>
<comment type="caution">
    <text evidence="2">The sequence shown here is derived from an EMBL/GenBank/DDBJ whole genome shotgun (WGS) entry which is preliminary data.</text>
</comment>
<evidence type="ECO:0000313" key="2">
    <source>
        <dbReference type="EMBL" id="KAK5625672.1"/>
    </source>
</evidence>
<gene>
    <name evidence="2" type="ORF">RRF57_001388</name>
</gene>
<proteinExistence type="predicted"/>
<dbReference type="AlphaFoldDB" id="A0AAN7Z1J9"/>
<feature type="region of interest" description="Disordered" evidence="1">
    <location>
        <begin position="42"/>
        <end position="63"/>
    </location>
</feature>
<dbReference type="Proteomes" id="UP001305414">
    <property type="component" value="Unassembled WGS sequence"/>
</dbReference>
<name>A0AAN7Z1J9_9PEZI</name>
<accession>A0AAN7Z1J9</accession>
<protein>
    <submittedName>
        <fullName evidence="2">Uncharacterized protein</fullName>
    </submittedName>
</protein>
<evidence type="ECO:0000313" key="3">
    <source>
        <dbReference type="Proteomes" id="UP001305414"/>
    </source>
</evidence>
<sequence>MRLETSQASTPDPIRTAFPLYSPISYEGMNSVRFNQCVQTLSDPAPTDLPPKSCPVFLPNTTD</sequence>
<keyword evidence="3" id="KW-1185">Reference proteome</keyword>
<reference evidence="2 3" key="1">
    <citation type="submission" date="2023-10" db="EMBL/GenBank/DDBJ databases">
        <title>Draft genome sequence of Xylaria bambusicola isolate GMP-LS, the root and basal stem rot pathogen of sugarcane in Indonesia.</title>
        <authorList>
            <person name="Selvaraj P."/>
            <person name="Muralishankar V."/>
            <person name="Muruganantham S."/>
            <person name="Sp S."/>
            <person name="Haryani S."/>
            <person name="Lau K.J.X."/>
            <person name="Naqvi N.I."/>
        </authorList>
    </citation>
    <scope>NUCLEOTIDE SEQUENCE [LARGE SCALE GENOMIC DNA]</scope>
    <source>
        <strain evidence="2">GMP-LS</strain>
    </source>
</reference>
<evidence type="ECO:0000256" key="1">
    <source>
        <dbReference type="SAM" id="MobiDB-lite"/>
    </source>
</evidence>